<dbReference type="GO" id="GO:0006782">
    <property type="term" value="P:protoporphyrinogen IX biosynthetic process"/>
    <property type="evidence" value="ECO:0007669"/>
    <property type="project" value="UniProtKB-UniRule"/>
</dbReference>
<dbReference type="RefSeq" id="WP_110076481.1">
    <property type="nucleotide sequence ID" value="NZ_QGTT01000014.1"/>
</dbReference>
<dbReference type="EC" id="4.2.1.75" evidence="3 9"/>
<evidence type="ECO:0000256" key="9">
    <source>
        <dbReference type="RuleBase" id="RU366031"/>
    </source>
</evidence>
<gene>
    <name evidence="11" type="ORF">DET45_11462</name>
</gene>
<keyword evidence="12" id="KW-1185">Reference proteome</keyword>
<evidence type="ECO:0000256" key="6">
    <source>
        <dbReference type="ARBA" id="ARBA00037589"/>
    </source>
</evidence>
<dbReference type="Pfam" id="PF02602">
    <property type="entry name" value="HEM4"/>
    <property type="match status" value="1"/>
</dbReference>
<comment type="similarity">
    <text evidence="2 9">Belongs to the uroporphyrinogen-III synthase family.</text>
</comment>
<dbReference type="Proteomes" id="UP000246964">
    <property type="component" value="Unassembled WGS sequence"/>
</dbReference>
<evidence type="ECO:0000256" key="1">
    <source>
        <dbReference type="ARBA" id="ARBA00004772"/>
    </source>
</evidence>
<evidence type="ECO:0000313" key="11">
    <source>
        <dbReference type="EMBL" id="PWW10481.1"/>
    </source>
</evidence>
<dbReference type="Gene3D" id="3.40.50.10090">
    <property type="match status" value="2"/>
</dbReference>
<sequence>MNHKLLILRPDEQSKPVQMRLQQQAKQLELGDLKTECFSMVKISSYDDPNSSYVQLLAEPWDAGLMVSVNAARYFAEQKQAWAADVPVPMARWFAVGPTSAAAIAATVGRPVTCPWRQHNSDALLDLPELQQVAGQRWLLVRGHGGREVFAETLRARGADVHYLEVYQRTPVAIKPQLITQWQTQVQGIMVTSAEQLDYFLTAMPSSASTWLAQCYWVVASERLARMLPASYQRACVVADSATPFALTQAWVKAIKNQQDTIL</sequence>
<name>A0A317Q480_9GAMM</name>
<evidence type="ECO:0000256" key="3">
    <source>
        <dbReference type="ARBA" id="ARBA00013109"/>
    </source>
</evidence>
<dbReference type="CDD" id="cd06578">
    <property type="entry name" value="HemD"/>
    <property type="match status" value="1"/>
</dbReference>
<evidence type="ECO:0000256" key="7">
    <source>
        <dbReference type="ARBA" id="ARBA00040167"/>
    </source>
</evidence>
<dbReference type="PANTHER" id="PTHR38042:SF1">
    <property type="entry name" value="UROPORPHYRINOGEN-III SYNTHASE, CHLOROPLASTIC"/>
    <property type="match status" value="1"/>
</dbReference>
<dbReference type="SUPFAM" id="SSF69618">
    <property type="entry name" value="HemD-like"/>
    <property type="match status" value="1"/>
</dbReference>
<keyword evidence="4 9" id="KW-0456">Lyase</keyword>
<dbReference type="GO" id="GO:0004852">
    <property type="term" value="F:uroporphyrinogen-III synthase activity"/>
    <property type="evidence" value="ECO:0007669"/>
    <property type="project" value="UniProtKB-UniRule"/>
</dbReference>
<proteinExistence type="inferred from homology"/>
<dbReference type="InterPro" id="IPR036108">
    <property type="entry name" value="4pyrrol_syn_uPrphyn_synt_sf"/>
</dbReference>
<comment type="function">
    <text evidence="6 9">Catalyzes cyclization of the linear tetrapyrrole, hydroxymethylbilane, to the macrocyclic uroporphyrinogen III.</text>
</comment>
<evidence type="ECO:0000313" key="12">
    <source>
        <dbReference type="Proteomes" id="UP000246964"/>
    </source>
</evidence>
<comment type="pathway">
    <text evidence="1 9">Porphyrin-containing compound metabolism; protoporphyrin-IX biosynthesis; coproporphyrinogen-III from 5-aminolevulinate: step 3/4.</text>
</comment>
<evidence type="ECO:0000256" key="5">
    <source>
        <dbReference type="ARBA" id="ARBA00023244"/>
    </source>
</evidence>
<protein>
    <recommendedName>
        <fullName evidence="7 9">Uroporphyrinogen-III synthase</fullName>
        <ecNumber evidence="3 9">4.2.1.75</ecNumber>
    </recommendedName>
</protein>
<evidence type="ECO:0000259" key="10">
    <source>
        <dbReference type="Pfam" id="PF02602"/>
    </source>
</evidence>
<dbReference type="InterPro" id="IPR039793">
    <property type="entry name" value="UROS/Hem4"/>
</dbReference>
<comment type="caution">
    <text evidence="11">The sequence shown here is derived from an EMBL/GenBank/DDBJ whole genome shotgun (WGS) entry which is preliminary data.</text>
</comment>
<dbReference type="InterPro" id="IPR003754">
    <property type="entry name" value="4pyrrol_synth_uPrphyn_synth"/>
</dbReference>
<organism evidence="11 12">
    <name type="scientific">Pseudidiomarina maritima</name>
    <dbReference type="NCBI Taxonomy" id="519453"/>
    <lineage>
        <taxon>Bacteria</taxon>
        <taxon>Pseudomonadati</taxon>
        <taxon>Pseudomonadota</taxon>
        <taxon>Gammaproteobacteria</taxon>
        <taxon>Alteromonadales</taxon>
        <taxon>Idiomarinaceae</taxon>
        <taxon>Pseudidiomarina</taxon>
    </lineage>
</organism>
<evidence type="ECO:0000256" key="8">
    <source>
        <dbReference type="ARBA" id="ARBA00048617"/>
    </source>
</evidence>
<reference evidence="11 12" key="1">
    <citation type="submission" date="2018-05" db="EMBL/GenBank/DDBJ databases">
        <title>Freshwater and sediment microbial communities from various areas in North America, analyzing microbe dynamics in response to fracking.</title>
        <authorList>
            <person name="Lamendella R."/>
        </authorList>
    </citation>
    <scope>NUCLEOTIDE SEQUENCE [LARGE SCALE GENOMIC DNA]</scope>
    <source>
        <strain evidence="11 12">125B1</strain>
    </source>
</reference>
<dbReference type="UniPathway" id="UPA00251">
    <property type="reaction ID" value="UER00320"/>
</dbReference>
<dbReference type="OrthoDB" id="9787650at2"/>
<feature type="domain" description="Tetrapyrrole biosynthesis uroporphyrinogen III synthase" evidence="10">
    <location>
        <begin position="35"/>
        <end position="249"/>
    </location>
</feature>
<dbReference type="AlphaFoldDB" id="A0A317Q480"/>
<dbReference type="EMBL" id="QGTT01000014">
    <property type="protein sequence ID" value="PWW10481.1"/>
    <property type="molecule type" value="Genomic_DNA"/>
</dbReference>
<evidence type="ECO:0000256" key="4">
    <source>
        <dbReference type="ARBA" id="ARBA00023239"/>
    </source>
</evidence>
<evidence type="ECO:0000256" key="2">
    <source>
        <dbReference type="ARBA" id="ARBA00008133"/>
    </source>
</evidence>
<dbReference type="PANTHER" id="PTHR38042">
    <property type="entry name" value="UROPORPHYRINOGEN-III SYNTHASE, CHLOROPLASTIC"/>
    <property type="match status" value="1"/>
</dbReference>
<dbReference type="GO" id="GO:0006780">
    <property type="term" value="P:uroporphyrinogen III biosynthetic process"/>
    <property type="evidence" value="ECO:0007669"/>
    <property type="project" value="UniProtKB-UniRule"/>
</dbReference>
<keyword evidence="5 9" id="KW-0627">Porphyrin biosynthesis</keyword>
<accession>A0A317Q480</accession>
<comment type="catalytic activity">
    <reaction evidence="8 9">
        <text>hydroxymethylbilane = uroporphyrinogen III + H2O</text>
        <dbReference type="Rhea" id="RHEA:18965"/>
        <dbReference type="ChEBI" id="CHEBI:15377"/>
        <dbReference type="ChEBI" id="CHEBI:57308"/>
        <dbReference type="ChEBI" id="CHEBI:57845"/>
        <dbReference type="EC" id="4.2.1.75"/>
    </reaction>
</comment>